<evidence type="ECO:0000256" key="2">
    <source>
        <dbReference type="ARBA" id="ARBA00022695"/>
    </source>
</evidence>
<name>A0A9Q5I1W9_SANBA</name>
<evidence type="ECO:0000256" key="1">
    <source>
        <dbReference type="ARBA" id="ARBA00022679"/>
    </source>
</evidence>
<reference evidence="9" key="1">
    <citation type="submission" date="2016-06" db="EMBL/GenBank/DDBJ databases">
        <title>Draft Genome sequence of the fungus Inonotus baumii.</title>
        <authorList>
            <person name="Zhu H."/>
            <person name="Lin W."/>
        </authorList>
    </citation>
    <scope>NUCLEOTIDE SEQUENCE</scope>
    <source>
        <strain evidence="9">821</strain>
    </source>
</reference>
<dbReference type="GO" id="GO:0016787">
    <property type="term" value="F:hydrolase activity"/>
    <property type="evidence" value="ECO:0007669"/>
    <property type="project" value="UniProtKB-KW"/>
</dbReference>
<dbReference type="EMBL" id="LNZH02000141">
    <property type="protein sequence ID" value="OCB90143.1"/>
    <property type="molecule type" value="Genomic_DNA"/>
</dbReference>
<accession>A0A9Q5I1W9</accession>
<keyword evidence="10" id="KW-1185">Reference proteome</keyword>
<feature type="domain" description="Reverse transcriptase RNase H-like" evidence="8">
    <location>
        <begin position="113"/>
        <end position="219"/>
    </location>
</feature>
<protein>
    <recommendedName>
        <fullName evidence="8">Reverse transcriptase RNase H-like domain-containing protein</fullName>
    </recommendedName>
</protein>
<gene>
    <name evidence="9" type="ORF">A7U60_g2703</name>
</gene>
<dbReference type="SUPFAM" id="SSF56672">
    <property type="entry name" value="DNA/RNA polymerases"/>
    <property type="match status" value="1"/>
</dbReference>
<feature type="region of interest" description="Disordered" evidence="7">
    <location>
        <begin position="232"/>
        <end position="258"/>
    </location>
</feature>
<evidence type="ECO:0000313" key="9">
    <source>
        <dbReference type="EMBL" id="OCB90143.1"/>
    </source>
</evidence>
<dbReference type="Gene3D" id="3.30.70.270">
    <property type="match status" value="2"/>
</dbReference>
<keyword evidence="3" id="KW-0540">Nuclease</keyword>
<evidence type="ECO:0000256" key="4">
    <source>
        <dbReference type="ARBA" id="ARBA00022759"/>
    </source>
</evidence>
<dbReference type="PANTHER" id="PTHR34072:SF52">
    <property type="entry name" value="RIBONUCLEASE H"/>
    <property type="match status" value="1"/>
</dbReference>
<evidence type="ECO:0000256" key="6">
    <source>
        <dbReference type="ARBA" id="ARBA00022918"/>
    </source>
</evidence>
<dbReference type="GO" id="GO:0003964">
    <property type="term" value="F:RNA-directed DNA polymerase activity"/>
    <property type="evidence" value="ECO:0007669"/>
    <property type="project" value="UniProtKB-KW"/>
</dbReference>
<sequence>MEQEHWDLLAEVLRRLREADFFCKPEKCYFGKKELDYLGFVVNQSGMQMDPYKVKAVQEWPELSSKRDIRKFIGFANFYRKFIEGFAKIARPLTELMKLKEAFTTVPMLVQPDHEKQFVLETDASNFAMGAVLSQLGDNEILHPIRYWSNTYRDAENNYPVMDKELLAIVKALSNWRHHLEGAKHEVRVVSDQANLRYFMGARKLSGRQARWVTFLSRFRFRIEYRPGTKNSRADALSRRPDYEQGQEDQPEQVLLPP</sequence>
<comment type="caution">
    <text evidence="9">The sequence shown here is derived from an EMBL/GenBank/DDBJ whole genome shotgun (WGS) entry which is preliminary data.</text>
</comment>
<dbReference type="Proteomes" id="UP000757232">
    <property type="component" value="Unassembled WGS sequence"/>
</dbReference>
<evidence type="ECO:0000313" key="10">
    <source>
        <dbReference type="Proteomes" id="UP000757232"/>
    </source>
</evidence>
<evidence type="ECO:0000256" key="3">
    <source>
        <dbReference type="ARBA" id="ARBA00022722"/>
    </source>
</evidence>
<organism evidence="9 10">
    <name type="scientific">Sanghuangporus baumii</name>
    <name type="common">Phellinus baumii</name>
    <dbReference type="NCBI Taxonomy" id="108892"/>
    <lineage>
        <taxon>Eukaryota</taxon>
        <taxon>Fungi</taxon>
        <taxon>Dikarya</taxon>
        <taxon>Basidiomycota</taxon>
        <taxon>Agaricomycotina</taxon>
        <taxon>Agaricomycetes</taxon>
        <taxon>Hymenochaetales</taxon>
        <taxon>Hymenochaetaceae</taxon>
        <taxon>Sanghuangporus</taxon>
    </lineage>
</organism>
<evidence type="ECO:0000256" key="7">
    <source>
        <dbReference type="SAM" id="MobiDB-lite"/>
    </source>
</evidence>
<keyword evidence="1" id="KW-0808">Transferase</keyword>
<proteinExistence type="predicted"/>
<keyword evidence="6" id="KW-0695">RNA-directed DNA polymerase</keyword>
<evidence type="ECO:0000259" key="8">
    <source>
        <dbReference type="Pfam" id="PF17917"/>
    </source>
</evidence>
<dbReference type="PANTHER" id="PTHR34072">
    <property type="entry name" value="ENZYMATIC POLYPROTEIN-RELATED"/>
    <property type="match status" value="1"/>
</dbReference>
<keyword evidence="4" id="KW-0255">Endonuclease</keyword>
<keyword evidence="2" id="KW-0548">Nucleotidyltransferase</keyword>
<dbReference type="CDD" id="cd09274">
    <property type="entry name" value="RNase_HI_RT_Ty3"/>
    <property type="match status" value="1"/>
</dbReference>
<keyword evidence="5" id="KW-0378">Hydrolase</keyword>
<evidence type="ECO:0000256" key="5">
    <source>
        <dbReference type="ARBA" id="ARBA00022801"/>
    </source>
</evidence>
<dbReference type="AlphaFoldDB" id="A0A9Q5I1W9"/>
<dbReference type="OrthoDB" id="2446696at2759"/>
<dbReference type="InterPro" id="IPR043128">
    <property type="entry name" value="Rev_trsase/Diguanyl_cyclase"/>
</dbReference>
<dbReference type="InterPro" id="IPR043502">
    <property type="entry name" value="DNA/RNA_pol_sf"/>
</dbReference>
<dbReference type="GO" id="GO:0004519">
    <property type="term" value="F:endonuclease activity"/>
    <property type="evidence" value="ECO:0007669"/>
    <property type="project" value="UniProtKB-KW"/>
</dbReference>
<dbReference type="Pfam" id="PF17917">
    <property type="entry name" value="RT_RNaseH"/>
    <property type="match status" value="1"/>
</dbReference>
<dbReference type="InterPro" id="IPR041373">
    <property type="entry name" value="RT_RNaseH"/>
</dbReference>
<feature type="compositionally biased region" description="Basic and acidic residues" evidence="7">
    <location>
        <begin position="232"/>
        <end position="243"/>
    </location>
</feature>